<accession>A0A9W6TAT3</accession>
<reference evidence="2" key="1">
    <citation type="submission" date="2023-04" db="EMBL/GenBank/DDBJ databases">
        <title>Phytophthora lilii NBRC 32176.</title>
        <authorList>
            <person name="Ichikawa N."/>
            <person name="Sato H."/>
            <person name="Tonouchi N."/>
        </authorList>
    </citation>
    <scope>NUCLEOTIDE SEQUENCE</scope>
    <source>
        <strain evidence="2">NBRC 32176</strain>
    </source>
</reference>
<evidence type="ECO:0000256" key="1">
    <source>
        <dbReference type="SAM" id="MobiDB-lite"/>
    </source>
</evidence>
<feature type="compositionally biased region" description="Basic residues" evidence="1">
    <location>
        <begin position="21"/>
        <end position="36"/>
    </location>
</feature>
<evidence type="ECO:0000313" key="3">
    <source>
        <dbReference type="Proteomes" id="UP001165083"/>
    </source>
</evidence>
<keyword evidence="3" id="KW-1185">Reference proteome</keyword>
<feature type="compositionally biased region" description="Polar residues" evidence="1">
    <location>
        <begin position="141"/>
        <end position="154"/>
    </location>
</feature>
<dbReference type="AlphaFoldDB" id="A0A9W6TAT3"/>
<sequence>MEQLLQEVSLEDKSTTTHSTTHSKKKSKKKKKKKSAAHSVAKVEQSKKPEVVGEKSSAEVLSDSGRLKNDEMSVHPENEDMNREPSPEPMPELMQISQDEKCQSDMVPTSFVHPDKTIPTEVEHSTKKPSGLNPNALVFQPQESVSMAESSDTRTPLAGKRKFDEYIISVPFEDVVSDAGSAFDNGSLEDDLSDLEEDTVDESGHERDRRRWRKQRRREEDAALEWQLQQVYASTSSLFGWDFSRQCELPGPGANLPWSESTLWRTAPKEVVRYFSPGNGDAYSRLHAPHFLPVPSGPPPSRYYFNPGPPMPYGPPLLPPPGMEPMPPHLHGSFCFQPPEFPMVVSSPDFSSAQYDPSNHEDQVDV</sequence>
<feature type="compositionally biased region" description="Basic and acidic residues" evidence="1">
    <location>
        <begin position="65"/>
        <end position="86"/>
    </location>
</feature>
<dbReference type="Proteomes" id="UP001165083">
    <property type="component" value="Unassembled WGS sequence"/>
</dbReference>
<organism evidence="2 3">
    <name type="scientific">Phytophthora lilii</name>
    <dbReference type="NCBI Taxonomy" id="2077276"/>
    <lineage>
        <taxon>Eukaryota</taxon>
        <taxon>Sar</taxon>
        <taxon>Stramenopiles</taxon>
        <taxon>Oomycota</taxon>
        <taxon>Peronosporomycetes</taxon>
        <taxon>Peronosporales</taxon>
        <taxon>Peronosporaceae</taxon>
        <taxon>Phytophthora</taxon>
    </lineage>
</organism>
<feature type="region of interest" description="Disordered" evidence="1">
    <location>
        <begin position="347"/>
        <end position="366"/>
    </location>
</feature>
<feature type="compositionally biased region" description="Acidic residues" evidence="1">
    <location>
        <begin position="187"/>
        <end position="201"/>
    </location>
</feature>
<dbReference type="EMBL" id="BSXW01000010">
    <property type="protein sequence ID" value="GMF09451.1"/>
    <property type="molecule type" value="Genomic_DNA"/>
</dbReference>
<protein>
    <submittedName>
        <fullName evidence="2">Unnamed protein product</fullName>
    </submittedName>
</protein>
<dbReference type="OrthoDB" id="73044at2759"/>
<feature type="region of interest" description="Disordered" evidence="1">
    <location>
        <begin position="1"/>
        <end position="91"/>
    </location>
</feature>
<gene>
    <name evidence="2" type="ORF">Plil01_000035100</name>
</gene>
<feature type="compositionally biased region" description="Basic and acidic residues" evidence="1">
    <location>
        <begin position="44"/>
        <end position="57"/>
    </location>
</feature>
<feature type="compositionally biased region" description="Polar residues" evidence="1">
    <location>
        <begin position="348"/>
        <end position="357"/>
    </location>
</feature>
<comment type="caution">
    <text evidence="2">The sequence shown here is derived from an EMBL/GenBank/DDBJ whole genome shotgun (WGS) entry which is preliminary data.</text>
</comment>
<name>A0A9W6TAT3_9STRA</name>
<proteinExistence type="predicted"/>
<feature type="region of interest" description="Disordered" evidence="1">
    <location>
        <begin position="186"/>
        <end position="216"/>
    </location>
</feature>
<evidence type="ECO:0000313" key="2">
    <source>
        <dbReference type="EMBL" id="GMF09451.1"/>
    </source>
</evidence>
<feature type="region of interest" description="Disordered" evidence="1">
    <location>
        <begin position="120"/>
        <end position="156"/>
    </location>
</feature>